<dbReference type="AlphaFoldDB" id="A0AAW0XL30"/>
<evidence type="ECO:0000313" key="1">
    <source>
        <dbReference type="EMBL" id="KAK8740673.1"/>
    </source>
</evidence>
<evidence type="ECO:0000313" key="2">
    <source>
        <dbReference type="Proteomes" id="UP001445076"/>
    </source>
</evidence>
<comment type="caution">
    <text evidence="1">The sequence shown here is derived from an EMBL/GenBank/DDBJ whole genome shotgun (WGS) entry which is preliminary data.</text>
</comment>
<reference evidence="1 2" key="1">
    <citation type="journal article" date="2024" name="BMC Genomics">
        <title>Genome assembly of redclaw crayfish (Cherax quadricarinatus) provides insights into its immune adaptation and hypoxia tolerance.</title>
        <authorList>
            <person name="Liu Z."/>
            <person name="Zheng J."/>
            <person name="Li H."/>
            <person name="Fang K."/>
            <person name="Wang S."/>
            <person name="He J."/>
            <person name="Zhou D."/>
            <person name="Weng S."/>
            <person name="Chi M."/>
            <person name="Gu Z."/>
            <person name="He J."/>
            <person name="Li F."/>
            <person name="Wang M."/>
        </authorList>
    </citation>
    <scope>NUCLEOTIDE SEQUENCE [LARGE SCALE GENOMIC DNA]</scope>
    <source>
        <strain evidence="1">ZL_2023a</strain>
    </source>
</reference>
<accession>A0AAW0XL30</accession>
<organism evidence="1 2">
    <name type="scientific">Cherax quadricarinatus</name>
    <name type="common">Australian red claw crayfish</name>
    <dbReference type="NCBI Taxonomy" id="27406"/>
    <lineage>
        <taxon>Eukaryota</taxon>
        <taxon>Metazoa</taxon>
        <taxon>Ecdysozoa</taxon>
        <taxon>Arthropoda</taxon>
        <taxon>Crustacea</taxon>
        <taxon>Multicrustacea</taxon>
        <taxon>Malacostraca</taxon>
        <taxon>Eumalacostraca</taxon>
        <taxon>Eucarida</taxon>
        <taxon>Decapoda</taxon>
        <taxon>Pleocyemata</taxon>
        <taxon>Astacidea</taxon>
        <taxon>Parastacoidea</taxon>
        <taxon>Parastacidae</taxon>
        <taxon>Cherax</taxon>
    </lineage>
</organism>
<feature type="non-terminal residue" evidence="1">
    <location>
        <position position="1"/>
    </location>
</feature>
<dbReference type="Proteomes" id="UP001445076">
    <property type="component" value="Unassembled WGS sequence"/>
</dbReference>
<protein>
    <submittedName>
        <fullName evidence="1">Uncharacterized protein</fullName>
    </submittedName>
</protein>
<proteinExistence type="predicted"/>
<keyword evidence="2" id="KW-1185">Reference proteome</keyword>
<sequence length="275" mass="31134">SFRMSTNYRVLVMQAIFTYLPGTSTGNKDLVSACYPRLLLPSNSDAPNLRYITPGGNMAGWVLYSQGSMATDLDWFRDGEDGGLVVLFQAEEETVSSVVVSALTQPMATNVWLDRDQRTLDWGVQGQAQDIPAGFEYEVIAYPGDQGITKNIIAWGEALQYYHATVKMYDSSADFLTYYTDNGAYHYYNPLPYMNYYDTLISVYNYSVDNNIPFSRLQLDSWWYYKGVGNGVKNWTEMPEVFPDGIVKLHEITGLPIIAHNRYFSSNTDYAQQNG</sequence>
<name>A0AAW0XL30_CHEQU</name>
<dbReference type="EMBL" id="JARKIK010000032">
    <property type="protein sequence ID" value="KAK8740673.1"/>
    <property type="molecule type" value="Genomic_DNA"/>
</dbReference>
<gene>
    <name evidence="1" type="ORF">OTU49_002643</name>
</gene>
<feature type="non-terminal residue" evidence="1">
    <location>
        <position position="275"/>
    </location>
</feature>